<keyword evidence="3" id="KW-1185">Reference proteome</keyword>
<protein>
    <submittedName>
        <fullName evidence="2">DUF1127 domain-containing protein</fullName>
    </submittedName>
</protein>
<dbReference type="Pfam" id="PF06568">
    <property type="entry name" value="YjiS-like"/>
    <property type="match status" value="1"/>
</dbReference>
<feature type="domain" description="YjiS-like" evidence="1">
    <location>
        <begin position="32"/>
        <end position="68"/>
    </location>
</feature>
<dbReference type="EMBL" id="JABFCY010000011">
    <property type="protein sequence ID" value="NNU61922.1"/>
    <property type="molecule type" value="Genomic_DNA"/>
</dbReference>
<dbReference type="Proteomes" id="UP000574931">
    <property type="component" value="Unassembled WGS sequence"/>
</dbReference>
<evidence type="ECO:0000313" key="3">
    <source>
        <dbReference type="Proteomes" id="UP000574931"/>
    </source>
</evidence>
<name>A0A849KZ15_9HYPH</name>
<dbReference type="InterPro" id="IPR009506">
    <property type="entry name" value="YjiS-like"/>
</dbReference>
<gene>
    <name evidence="2" type="ORF">HKX02_16940</name>
</gene>
<evidence type="ECO:0000313" key="2">
    <source>
        <dbReference type="EMBL" id="NNU61922.1"/>
    </source>
</evidence>
<dbReference type="AlphaFoldDB" id="A0A849KZ15"/>
<sequence>MTAISKTTTTYLPATRAETSTLVQTVKAVFTSALRRWMMSRNRRQLMRISELDDYLLRDIGLHRGDVYTATHYRGRENPTRVLRSLADAQRRIEATRHIC</sequence>
<reference evidence="2 3" key="1">
    <citation type="submission" date="2020-05" db="EMBL/GenBank/DDBJ databases">
        <title>Draft Genome Sequence of Ochrobactrum soli Isolated from Stable Fly Gut.</title>
        <authorList>
            <person name="Pileggi M.T."/>
            <person name="Vazhakkala L.J."/>
            <person name="Wong C.N."/>
        </authorList>
    </citation>
    <scope>NUCLEOTIDE SEQUENCE [LARGE SCALE GENOMIC DNA]</scope>
    <source>
        <strain evidence="2 3">MTP-C0764</strain>
    </source>
</reference>
<evidence type="ECO:0000259" key="1">
    <source>
        <dbReference type="Pfam" id="PF06568"/>
    </source>
</evidence>
<accession>A0A849KZ15</accession>
<comment type="caution">
    <text evidence="2">The sequence shown here is derived from an EMBL/GenBank/DDBJ whole genome shotgun (WGS) entry which is preliminary data.</text>
</comment>
<organism evidence="2 3">
    <name type="scientific">Ochrobactrum soli</name>
    <dbReference type="NCBI Taxonomy" id="2448455"/>
    <lineage>
        <taxon>Bacteria</taxon>
        <taxon>Pseudomonadati</taxon>
        <taxon>Pseudomonadota</taxon>
        <taxon>Alphaproteobacteria</taxon>
        <taxon>Hyphomicrobiales</taxon>
        <taxon>Brucellaceae</taxon>
        <taxon>Brucella/Ochrobactrum group</taxon>
        <taxon>Ochrobactrum</taxon>
    </lineage>
</organism>
<proteinExistence type="predicted"/>
<dbReference type="RefSeq" id="WP_140023538.1">
    <property type="nucleotide sequence ID" value="NZ_JABFCY010000011.1"/>
</dbReference>